<name>A0A1B9AMX5_9BACI</name>
<feature type="domain" description="HTH rpiR-type" evidence="4">
    <location>
        <begin position="1"/>
        <end position="77"/>
    </location>
</feature>
<dbReference type="Pfam" id="PF01380">
    <property type="entry name" value="SIS"/>
    <property type="match status" value="1"/>
</dbReference>
<dbReference type="AlphaFoldDB" id="A0A1B9AMX5"/>
<dbReference type="Proteomes" id="UP000092578">
    <property type="component" value="Unassembled WGS sequence"/>
</dbReference>
<proteinExistence type="predicted"/>
<dbReference type="PANTHER" id="PTHR30514">
    <property type="entry name" value="GLUCOKINASE"/>
    <property type="match status" value="1"/>
</dbReference>
<evidence type="ECO:0000259" key="4">
    <source>
        <dbReference type="PROSITE" id="PS51071"/>
    </source>
</evidence>
<evidence type="ECO:0008006" key="8">
    <source>
        <dbReference type="Google" id="ProtNLM"/>
    </source>
</evidence>
<dbReference type="GO" id="GO:0003677">
    <property type="term" value="F:DNA binding"/>
    <property type="evidence" value="ECO:0007669"/>
    <property type="project" value="UniProtKB-KW"/>
</dbReference>
<dbReference type="InterPro" id="IPR046348">
    <property type="entry name" value="SIS_dom_sf"/>
</dbReference>
<dbReference type="InterPro" id="IPR035472">
    <property type="entry name" value="RpiR-like_SIS"/>
</dbReference>
<gene>
    <name evidence="6" type="ORF">A8F95_10105</name>
</gene>
<evidence type="ECO:0000256" key="1">
    <source>
        <dbReference type="ARBA" id="ARBA00023015"/>
    </source>
</evidence>
<dbReference type="EMBL" id="MAYT01000027">
    <property type="protein sequence ID" value="OCA85038.1"/>
    <property type="molecule type" value="Genomic_DNA"/>
</dbReference>
<evidence type="ECO:0000259" key="5">
    <source>
        <dbReference type="PROSITE" id="PS51464"/>
    </source>
</evidence>
<keyword evidence="3" id="KW-0804">Transcription</keyword>
<dbReference type="GO" id="GO:0003700">
    <property type="term" value="F:DNA-binding transcription factor activity"/>
    <property type="evidence" value="ECO:0007669"/>
    <property type="project" value="InterPro"/>
</dbReference>
<dbReference type="RefSeq" id="WP_065411010.1">
    <property type="nucleotide sequence ID" value="NZ_MAYT01000027.1"/>
</dbReference>
<dbReference type="InterPro" id="IPR001347">
    <property type="entry name" value="SIS_dom"/>
</dbReference>
<dbReference type="CDD" id="cd05013">
    <property type="entry name" value="SIS_RpiR"/>
    <property type="match status" value="1"/>
</dbReference>
<evidence type="ECO:0000256" key="2">
    <source>
        <dbReference type="ARBA" id="ARBA00023125"/>
    </source>
</evidence>
<reference evidence="7" key="1">
    <citation type="submission" date="2016-05" db="EMBL/GenBank/DDBJ databases">
        <authorList>
            <person name="Liu B."/>
            <person name="Wang J."/>
            <person name="Zhu Y."/>
            <person name="Liu G."/>
            <person name="Chen Q."/>
            <person name="Chen Z."/>
            <person name="Lan J."/>
            <person name="Che J."/>
            <person name="Ge C."/>
            <person name="Shi H."/>
            <person name="Pan Z."/>
            <person name="Liu X."/>
        </authorList>
    </citation>
    <scope>NUCLEOTIDE SEQUENCE [LARGE SCALE GENOMIC DNA]</scope>
    <source>
        <strain evidence="7">FJAT-27215</strain>
    </source>
</reference>
<dbReference type="SUPFAM" id="SSF53697">
    <property type="entry name" value="SIS domain"/>
    <property type="match status" value="1"/>
</dbReference>
<keyword evidence="2" id="KW-0238">DNA-binding</keyword>
<organism evidence="6 7">
    <name type="scientific">Pseudobacillus wudalianchiensis</name>
    <dbReference type="NCBI Taxonomy" id="1743143"/>
    <lineage>
        <taxon>Bacteria</taxon>
        <taxon>Bacillati</taxon>
        <taxon>Bacillota</taxon>
        <taxon>Bacilli</taxon>
        <taxon>Bacillales</taxon>
        <taxon>Bacillaceae</taxon>
        <taxon>Pseudobacillus</taxon>
    </lineage>
</organism>
<dbReference type="Gene3D" id="3.40.50.10490">
    <property type="entry name" value="Glucose-6-phosphate isomerase like protein, domain 1"/>
    <property type="match status" value="1"/>
</dbReference>
<dbReference type="PROSITE" id="PS00356">
    <property type="entry name" value="HTH_LACI_1"/>
    <property type="match status" value="1"/>
</dbReference>
<keyword evidence="7" id="KW-1185">Reference proteome</keyword>
<keyword evidence="1" id="KW-0805">Transcription regulation</keyword>
<dbReference type="InterPro" id="IPR036388">
    <property type="entry name" value="WH-like_DNA-bd_sf"/>
</dbReference>
<dbReference type="PANTHER" id="PTHR30514:SF18">
    <property type="entry name" value="RPIR-FAMILY TRANSCRIPTIONAL REGULATOR"/>
    <property type="match status" value="1"/>
</dbReference>
<dbReference type="InterPro" id="IPR009057">
    <property type="entry name" value="Homeodomain-like_sf"/>
</dbReference>
<dbReference type="SUPFAM" id="SSF46689">
    <property type="entry name" value="Homeodomain-like"/>
    <property type="match status" value="1"/>
</dbReference>
<accession>A0A1B9AMX5</accession>
<protein>
    <recommendedName>
        <fullName evidence="8">Transcriptional regulator</fullName>
    </recommendedName>
</protein>
<evidence type="ECO:0000313" key="7">
    <source>
        <dbReference type="Proteomes" id="UP000092578"/>
    </source>
</evidence>
<dbReference type="PROSITE" id="PS51464">
    <property type="entry name" value="SIS"/>
    <property type="match status" value="1"/>
</dbReference>
<dbReference type="InterPro" id="IPR000281">
    <property type="entry name" value="HTH_RpiR"/>
</dbReference>
<dbReference type="Gene3D" id="1.10.10.10">
    <property type="entry name" value="Winged helix-like DNA-binding domain superfamily/Winged helix DNA-binding domain"/>
    <property type="match status" value="1"/>
</dbReference>
<feature type="domain" description="SIS" evidence="5">
    <location>
        <begin position="126"/>
        <end position="257"/>
    </location>
</feature>
<comment type="caution">
    <text evidence="6">The sequence shown here is derived from an EMBL/GenBank/DDBJ whole genome shotgun (WGS) entry which is preliminary data.</text>
</comment>
<evidence type="ECO:0000256" key="3">
    <source>
        <dbReference type="ARBA" id="ARBA00023163"/>
    </source>
</evidence>
<sequence length="282" mass="32321">MNILDKIISVKDQLPHKQKQLCNYLLNHHQGIELLTVKELANKAGVGTTTVMRLVENLGFDSFFDLKKEFHHIQVNYSDKWESVQKSFSAGDKDVEYLSLSNVWQEGVSLLDQTLTPQLMENFKKAMDLIENAERINLLGLRPYKAVAIYMELLIEEFLSKTRQLSYDSESMIDRILQFEKNEVFIVFSFSPYTKRTIDAASIAYGKGIPVILITDYLSSPIAQYATAILKVECSDKHFSIIPIIALVEAMVIELGKRHANESILRIRNLMEVLKEKQNVMD</sequence>
<dbReference type="GO" id="GO:1901135">
    <property type="term" value="P:carbohydrate derivative metabolic process"/>
    <property type="evidence" value="ECO:0007669"/>
    <property type="project" value="InterPro"/>
</dbReference>
<dbReference type="GO" id="GO:0097367">
    <property type="term" value="F:carbohydrate derivative binding"/>
    <property type="evidence" value="ECO:0007669"/>
    <property type="project" value="InterPro"/>
</dbReference>
<evidence type="ECO:0000313" key="6">
    <source>
        <dbReference type="EMBL" id="OCA85038.1"/>
    </source>
</evidence>
<dbReference type="InterPro" id="IPR047640">
    <property type="entry name" value="RpiR-like"/>
</dbReference>
<dbReference type="PROSITE" id="PS51071">
    <property type="entry name" value="HTH_RPIR"/>
    <property type="match status" value="1"/>
</dbReference>
<dbReference type="Pfam" id="PF01418">
    <property type="entry name" value="HTH_6"/>
    <property type="match status" value="1"/>
</dbReference>